<dbReference type="Proteomes" id="UP000051936">
    <property type="component" value="Unassembled WGS sequence"/>
</dbReference>
<keyword evidence="3" id="KW-1185">Reference proteome</keyword>
<keyword evidence="1" id="KW-0472">Membrane</keyword>
<evidence type="ECO:0000313" key="3">
    <source>
        <dbReference type="Proteomes" id="UP000051936"/>
    </source>
</evidence>
<accession>A0A0R3E8H9</accession>
<protein>
    <submittedName>
        <fullName evidence="2">Uncharacterized protein</fullName>
    </submittedName>
</protein>
<feature type="transmembrane region" description="Helical" evidence="1">
    <location>
        <begin position="46"/>
        <end position="69"/>
    </location>
</feature>
<keyword evidence="1" id="KW-0812">Transmembrane</keyword>
<reference evidence="2 3" key="1">
    <citation type="submission" date="2015-09" db="EMBL/GenBank/DDBJ databases">
        <title>Draft Genome Sequence of Bradyrhizobium manausense Strain BR 3351T, a Novel Symbiotic Nitrogen-Fixing Alphaproteobacterium Isolated from Brazilian Amazon Rain Forest.</title>
        <authorList>
            <person name="De Araujo J.L."/>
            <person name="Zilli J.E."/>
        </authorList>
    </citation>
    <scope>NUCLEOTIDE SEQUENCE [LARGE SCALE GENOMIC DNA]</scope>
    <source>
        <strain evidence="2 3">BR3351</strain>
    </source>
</reference>
<sequence length="83" mass="8857">MAVIGIILKATVPHAYAQPCDWCGLFDQPHQRDVFGFPDAFCLRDYGVTGVFALIAGAMVFVVVTIGVFGPRTNGLKLEVASG</sequence>
<comment type="caution">
    <text evidence="2">The sequence shown here is derived from an EMBL/GenBank/DDBJ whole genome shotgun (WGS) entry which is preliminary data.</text>
</comment>
<name>A0A0R3E8H9_9BRAD</name>
<dbReference type="EMBL" id="LJYG01000023">
    <property type="protein sequence ID" value="KRQ16733.1"/>
    <property type="molecule type" value="Genomic_DNA"/>
</dbReference>
<gene>
    <name evidence="2" type="ORF">AOQ71_04665</name>
</gene>
<proteinExistence type="predicted"/>
<evidence type="ECO:0000256" key="1">
    <source>
        <dbReference type="SAM" id="Phobius"/>
    </source>
</evidence>
<keyword evidence="1" id="KW-1133">Transmembrane helix</keyword>
<evidence type="ECO:0000313" key="2">
    <source>
        <dbReference type="EMBL" id="KRQ16733.1"/>
    </source>
</evidence>
<dbReference type="STRING" id="989370.AOQ71_04665"/>
<organism evidence="2 3">
    <name type="scientific">Bradyrhizobium manausense</name>
    <dbReference type="NCBI Taxonomy" id="989370"/>
    <lineage>
        <taxon>Bacteria</taxon>
        <taxon>Pseudomonadati</taxon>
        <taxon>Pseudomonadota</taxon>
        <taxon>Alphaproteobacteria</taxon>
        <taxon>Hyphomicrobiales</taxon>
        <taxon>Nitrobacteraceae</taxon>
        <taxon>Bradyrhizobium</taxon>
    </lineage>
</organism>
<dbReference type="AlphaFoldDB" id="A0A0R3E8H9"/>